<dbReference type="EMBL" id="ARZY01000003">
    <property type="protein sequence ID" value="EWH11747.1"/>
    <property type="molecule type" value="Genomic_DNA"/>
</dbReference>
<dbReference type="SMART" id="SM00849">
    <property type="entry name" value="Lactamase_B"/>
    <property type="match status" value="1"/>
</dbReference>
<evidence type="ECO:0000256" key="1">
    <source>
        <dbReference type="ARBA" id="ARBA00022723"/>
    </source>
</evidence>
<dbReference type="AlphaFoldDB" id="W7QRV5"/>
<dbReference type="eggNOG" id="COG0491">
    <property type="taxonomic scope" value="Bacteria"/>
</dbReference>
<name>W7QRV5_9ALTE</name>
<comment type="caution">
    <text evidence="3">The sequence shown here is derived from an EMBL/GenBank/DDBJ whole genome shotgun (WGS) entry which is preliminary data.</text>
</comment>
<accession>W7QRV5</accession>
<dbReference type="GO" id="GO:0070813">
    <property type="term" value="P:hydrogen sulfide metabolic process"/>
    <property type="evidence" value="ECO:0007669"/>
    <property type="project" value="TreeGrafter"/>
</dbReference>
<evidence type="ECO:0000259" key="2">
    <source>
        <dbReference type="SMART" id="SM00849"/>
    </source>
</evidence>
<organism evidence="3 4">
    <name type="scientific">Catenovulum agarivorans DS-2</name>
    <dbReference type="NCBI Taxonomy" id="1328313"/>
    <lineage>
        <taxon>Bacteria</taxon>
        <taxon>Pseudomonadati</taxon>
        <taxon>Pseudomonadota</taxon>
        <taxon>Gammaproteobacteria</taxon>
        <taxon>Alteromonadales</taxon>
        <taxon>Alteromonadaceae</taxon>
        <taxon>Catenovulum</taxon>
    </lineage>
</organism>
<evidence type="ECO:0000313" key="3">
    <source>
        <dbReference type="EMBL" id="EWH11747.1"/>
    </source>
</evidence>
<dbReference type="RefSeq" id="WP_035013185.1">
    <property type="nucleotide sequence ID" value="NZ_ARZY01000003.1"/>
</dbReference>
<dbReference type="InterPro" id="IPR051682">
    <property type="entry name" value="Mito_Persulfide_Diox"/>
</dbReference>
<gene>
    <name evidence="3" type="ORF">DS2_02950</name>
</gene>
<protein>
    <submittedName>
        <fullName evidence="3">Beta-lactamase domain-containing protein</fullName>
    </submittedName>
</protein>
<keyword evidence="4" id="KW-1185">Reference proteome</keyword>
<dbReference type="SUPFAM" id="SSF56281">
    <property type="entry name" value="Metallo-hydrolase/oxidoreductase"/>
    <property type="match status" value="1"/>
</dbReference>
<dbReference type="STRING" id="1328313.DS2_02950"/>
<dbReference type="InterPro" id="IPR044528">
    <property type="entry name" value="POD-like_MBL-fold"/>
</dbReference>
<dbReference type="PANTHER" id="PTHR43084">
    <property type="entry name" value="PERSULFIDE DIOXYGENASE ETHE1"/>
    <property type="match status" value="1"/>
</dbReference>
<dbReference type="Pfam" id="PF00753">
    <property type="entry name" value="Lactamase_B"/>
    <property type="match status" value="1"/>
</dbReference>
<sequence length="288" mass="32082">MSAVVKPFFHQASSTLCYVVYCEQTKHAAIIDPAYDFDYASGNIATEFSQQIIQFVESAQLKIKWILETHAHAEHLTAAQYLKRKLGGQIAIGAGITKVQSTFKHILNLADYQDIHGQDFDVLLSAGEQIDLGKQAIKIFASPGHTNDSISYLIDGNLFVGDTLFMPDAGTARCDFPGGSATRLYETVQQFYQLPDDTNVWVCHDYQPNGRELQYVATIAQHKQHNIHINAQTSVSEFVAKRESRDATLGMPQLIYPSIQINIRAGKMPPAEQNSTSYIKVPMKLTNQ</sequence>
<keyword evidence="1" id="KW-0479">Metal-binding</keyword>
<dbReference type="Proteomes" id="UP000019276">
    <property type="component" value="Unassembled WGS sequence"/>
</dbReference>
<dbReference type="InterPro" id="IPR036866">
    <property type="entry name" value="RibonucZ/Hydroxyglut_hydro"/>
</dbReference>
<dbReference type="GO" id="GO:0046872">
    <property type="term" value="F:metal ion binding"/>
    <property type="evidence" value="ECO:0007669"/>
    <property type="project" value="UniProtKB-KW"/>
</dbReference>
<feature type="domain" description="Metallo-beta-lactamase" evidence="2">
    <location>
        <begin position="14"/>
        <end position="204"/>
    </location>
</feature>
<evidence type="ECO:0000313" key="4">
    <source>
        <dbReference type="Proteomes" id="UP000019276"/>
    </source>
</evidence>
<dbReference type="OrthoDB" id="9784009at2"/>
<dbReference type="GO" id="GO:0050313">
    <property type="term" value="F:sulfur dioxygenase activity"/>
    <property type="evidence" value="ECO:0007669"/>
    <property type="project" value="InterPro"/>
</dbReference>
<dbReference type="InterPro" id="IPR001279">
    <property type="entry name" value="Metallo-B-lactamas"/>
</dbReference>
<dbReference type="Gene3D" id="3.60.15.10">
    <property type="entry name" value="Ribonuclease Z/Hydroxyacylglutathione hydrolase-like"/>
    <property type="match status" value="1"/>
</dbReference>
<dbReference type="PANTHER" id="PTHR43084:SF1">
    <property type="entry name" value="PERSULFIDE DIOXYGENASE ETHE1, MITOCHONDRIAL"/>
    <property type="match status" value="1"/>
</dbReference>
<reference evidence="3 4" key="1">
    <citation type="journal article" date="2014" name="Genome Announc.">
        <title>Draft Genome Sequence of the Agar-Degrading Bacterium Catenovulum sp. Strain DS-2, Isolated from Intestines of Haliotis diversicolor.</title>
        <authorList>
            <person name="Shan D."/>
            <person name="Li X."/>
            <person name="Gu Z."/>
            <person name="Wei G."/>
            <person name="Gao Z."/>
            <person name="Shao Z."/>
        </authorList>
    </citation>
    <scope>NUCLEOTIDE SEQUENCE [LARGE SCALE GENOMIC DNA]</scope>
    <source>
        <strain evidence="3 4">DS-2</strain>
    </source>
</reference>
<dbReference type="GO" id="GO:0006749">
    <property type="term" value="P:glutathione metabolic process"/>
    <property type="evidence" value="ECO:0007669"/>
    <property type="project" value="InterPro"/>
</dbReference>
<dbReference type="CDD" id="cd07724">
    <property type="entry name" value="POD-like_MBL-fold"/>
    <property type="match status" value="1"/>
</dbReference>
<proteinExistence type="predicted"/>